<reference evidence="1" key="1">
    <citation type="submission" date="2014-05" db="EMBL/GenBank/DDBJ databases">
        <title>The genome and life-stage specific transcriptomes of Globodera pallida elucidate key aspects of plant parasitism by a cyst nematode.</title>
        <authorList>
            <person name="Cotton J.A."/>
            <person name="Lilley C.J."/>
            <person name="Jones L.M."/>
            <person name="Kikuchi T."/>
            <person name="Reid A.J."/>
            <person name="Thorpe P."/>
            <person name="Tsai I.J."/>
            <person name="Beasley H."/>
            <person name="Blok V."/>
            <person name="Cock P.J.A."/>
            <person name="Van den Akker S.E."/>
            <person name="Holroyd N."/>
            <person name="Hunt M."/>
            <person name="Mantelin S."/>
            <person name="Naghra H."/>
            <person name="Pain A."/>
            <person name="Palomares-Rius J.E."/>
            <person name="Zarowiecki M."/>
            <person name="Berriman M."/>
            <person name="Jones J.T."/>
            <person name="Urwin P.E."/>
        </authorList>
    </citation>
    <scope>NUCLEOTIDE SEQUENCE [LARGE SCALE GENOMIC DNA]</scope>
    <source>
        <strain evidence="1">Lindley</strain>
    </source>
</reference>
<dbReference type="AlphaFoldDB" id="A0A183C9V6"/>
<name>A0A183C9V6_GLOPA</name>
<evidence type="ECO:0000313" key="1">
    <source>
        <dbReference type="Proteomes" id="UP000050741"/>
    </source>
</evidence>
<proteinExistence type="predicted"/>
<protein>
    <submittedName>
        <fullName evidence="2">Ovule protein</fullName>
    </submittedName>
</protein>
<accession>A0A183C9V6</accession>
<organism evidence="1 2">
    <name type="scientific">Globodera pallida</name>
    <name type="common">Potato cyst nematode worm</name>
    <name type="synonym">Heterodera pallida</name>
    <dbReference type="NCBI Taxonomy" id="36090"/>
    <lineage>
        <taxon>Eukaryota</taxon>
        <taxon>Metazoa</taxon>
        <taxon>Ecdysozoa</taxon>
        <taxon>Nematoda</taxon>
        <taxon>Chromadorea</taxon>
        <taxon>Rhabditida</taxon>
        <taxon>Tylenchina</taxon>
        <taxon>Tylenchomorpha</taxon>
        <taxon>Tylenchoidea</taxon>
        <taxon>Heteroderidae</taxon>
        <taxon>Heteroderinae</taxon>
        <taxon>Globodera</taxon>
    </lineage>
</organism>
<keyword evidence="1" id="KW-1185">Reference proteome</keyword>
<evidence type="ECO:0000313" key="2">
    <source>
        <dbReference type="WBParaSite" id="GPLIN_000965400"/>
    </source>
</evidence>
<reference evidence="2" key="2">
    <citation type="submission" date="2016-06" db="UniProtKB">
        <authorList>
            <consortium name="WormBaseParasite"/>
        </authorList>
    </citation>
    <scope>IDENTIFICATION</scope>
</reference>
<sequence>MLFSVNSVVEPHRVHCLMSQVGLVEDSVTILISLYHLISLSPSFSLIIPMMMTFSLPYCPHHHEDDDDPSVFFTFNFASSHESCTGSNSFNSSGYFFTSRLRIKYL</sequence>
<dbReference type="WBParaSite" id="GPLIN_000965400">
    <property type="protein sequence ID" value="GPLIN_000965400"/>
    <property type="gene ID" value="GPLIN_000965400"/>
</dbReference>
<dbReference type="Proteomes" id="UP000050741">
    <property type="component" value="Unassembled WGS sequence"/>
</dbReference>